<dbReference type="Pfam" id="PF01882">
    <property type="entry name" value="DUF58"/>
    <property type="match status" value="1"/>
</dbReference>
<sequence length="444" mass="51840">MIRFFKSLYLTNRPFYILGGFFVLFVLSFFFNEMYPFVLGLLGVFLGFCLLDLLVVFVPKHKLTAQRAVPEPLSNGEQNKITITITNPTQLLFDLEIIDEIPFQFQERNFLKKLQINRQSQKSLTYHLRPTFRGEYNFGNLIVYTSSRIGLVKKRFNFSANQVIKVYPSIVQFKQFDFKSIHNNLTHHGLKKVRKLGQASEFEQIRDYVIGDNIKNINWKATAKRDALMVNQYQEEKNQNIYLIIDKGRVMHMPFNGLTLLDYAINASLVMANIILTKSDKAGMFTFAKKVENIIVADNKKNQLPRFLENLYKIDTNTFESDFSRLFVDVKKHINSRSLLILFTNFETLESLQRQLPYLRAIAKQHMLLVVFFENTELNQFIHKEAESTQAIFDQVIAQKFSNEKRVIVNELRKHGIYALLTKPENLTLDTINQYLEIKAKGLI</sequence>
<dbReference type="InterPro" id="IPR002881">
    <property type="entry name" value="DUF58"/>
</dbReference>
<dbReference type="RefSeq" id="WP_264432088.1">
    <property type="nucleotide sequence ID" value="NZ_CP081495.1"/>
</dbReference>
<feature type="transmembrane region" description="Helical" evidence="1">
    <location>
        <begin position="12"/>
        <end position="31"/>
    </location>
</feature>
<dbReference type="PANTHER" id="PTHR33608">
    <property type="entry name" value="BLL2464 PROTEIN"/>
    <property type="match status" value="1"/>
</dbReference>
<keyword evidence="1" id="KW-1133">Transmembrane helix</keyword>
<keyword evidence="1" id="KW-0812">Transmembrane</keyword>
<evidence type="ECO:0000259" key="2">
    <source>
        <dbReference type="Pfam" id="PF01882"/>
    </source>
</evidence>
<protein>
    <submittedName>
        <fullName evidence="3">DUF58 domain-containing protein</fullName>
    </submittedName>
</protein>
<dbReference type="PANTHER" id="PTHR33608:SF3">
    <property type="entry name" value="SLR2013 PROTEIN"/>
    <property type="match status" value="1"/>
</dbReference>
<keyword evidence="4" id="KW-1185">Reference proteome</keyword>
<accession>A0ABY6LVP3</accession>
<evidence type="ECO:0000313" key="3">
    <source>
        <dbReference type="EMBL" id="UYW00395.1"/>
    </source>
</evidence>
<name>A0ABY6LVP3_9FLAO</name>
<proteinExistence type="predicted"/>
<reference evidence="3" key="1">
    <citation type="submission" date="2021-08" db="EMBL/GenBank/DDBJ databases">
        <title>Flavobacterium sp. strain CC-SYL302.</title>
        <authorList>
            <person name="Lin S.-Y."/>
            <person name="Lee T.-H."/>
            <person name="Young C.-C."/>
        </authorList>
    </citation>
    <scope>NUCLEOTIDE SEQUENCE</scope>
    <source>
        <strain evidence="3">CC-SYL302</strain>
    </source>
</reference>
<evidence type="ECO:0000256" key="1">
    <source>
        <dbReference type="SAM" id="Phobius"/>
    </source>
</evidence>
<organism evidence="3 4">
    <name type="scientific">Flavobacterium agricola</name>
    <dbReference type="NCBI Taxonomy" id="2870839"/>
    <lineage>
        <taxon>Bacteria</taxon>
        <taxon>Pseudomonadati</taxon>
        <taxon>Bacteroidota</taxon>
        <taxon>Flavobacteriia</taxon>
        <taxon>Flavobacteriales</taxon>
        <taxon>Flavobacteriaceae</taxon>
        <taxon>Flavobacterium</taxon>
    </lineage>
</organism>
<feature type="transmembrane region" description="Helical" evidence="1">
    <location>
        <begin position="37"/>
        <end position="58"/>
    </location>
</feature>
<keyword evidence="1" id="KW-0472">Membrane</keyword>
<gene>
    <name evidence="3" type="ORF">K5I29_07400</name>
</gene>
<feature type="domain" description="DUF58" evidence="2">
    <location>
        <begin position="204"/>
        <end position="371"/>
    </location>
</feature>
<evidence type="ECO:0000313" key="4">
    <source>
        <dbReference type="Proteomes" id="UP001163328"/>
    </source>
</evidence>
<dbReference type="EMBL" id="CP081495">
    <property type="protein sequence ID" value="UYW00395.1"/>
    <property type="molecule type" value="Genomic_DNA"/>
</dbReference>
<dbReference type="Proteomes" id="UP001163328">
    <property type="component" value="Chromosome"/>
</dbReference>